<dbReference type="RefSeq" id="YP_009852903.1">
    <property type="nucleotide sequence ID" value="NC_048817.1"/>
</dbReference>
<dbReference type="EMBL" id="MN284904">
    <property type="protein sequence ID" value="QFP95643.1"/>
    <property type="molecule type" value="Genomic_DNA"/>
</dbReference>
<keyword evidence="2" id="KW-1185">Reference proteome</keyword>
<evidence type="ECO:0000313" key="1">
    <source>
        <dbReference type="EMBL" id="QFP95643.1"/>
    </source>
</evidence>
<dbReference type="GeneID" id="55623539"/>
<reference evidence="1 2" key="1">
    <citation type="submission" date="2019-08" db="EMBL/GenBank/DDBJ databases">
        <authorList>
            <person name="Kliewer B."/>
            <person name="Abdul Cader I."/>
            <person name="Barger N.T."/>
            <person name="Kapinos A.P."/>
            <person name="Panggabean A.F."/>
            <person name="Remijas L.E."/>
            <person name="Thai J."/>
            <person name="Torres N.C."/>
            <person name="Ngo R."/>
            <person name="Freise A.C."/>
            <person name="Moberg-Parker J."/>
            <person name="Garlena R.A."/>
            <person name="Russell D.A."/>
            <person name="Pope W.H."/>
            <person name="Jacobs-Sera D."/>
            <person name="Hatfull G.F."/>
        </authorList>
    </citation>
    <scope>NUCLEOTIDE SEQUENCE [LARGE SCALE GENOMIC DNA]</scope>
</reference>
<proteinExistence type="predicted"/>
<dbReference type="KEGG" id="vg:55623539"/>
<dbReference type="Proteomes" id="UP000326288">
    <property type="component" value="Segment"/>
</dbReference>
<protein>
    <submittedName>
        <fullName evidence="1">Uncharacterized protein</fullName>
    </submittedName>
</protein>
<sequence>MTTVLDSTVDVEPNVLTFEKIKPGAPKDTFVHYWVLKDPENEIIADSSFYFESKELAMENCVEVFGTALALGQHIVKGKADEELLKKALSE</sequence>
<evidence type="ECO:0000313" key="2">
    <source>
        <dbReference type="Proteomes" id="UP000326288"/>
    </source>
</evidence>
<accession>A0A5P8D9F8</accession>
<gene>
    <name evidence="1" type="primary">69</name>
    <name evidence="1" type="ORF">SEA_TANIS_69</name>
</gene>
<name>A0A5P8D9F8_9CAUD</name>
<organism evidence="1 2">
    <name type="scientific">Gordonia phage Tanis</name>
    <dbReference type="NCBI Taxonomy" id="2652415"/>
    <lineage>
        <taxon>Viruses</taxon>
        <taxon>Duplodnaviria</taxon>
        <taxon>Heunggongvirae</taxon>
        <taxon>Uroviricota</taxon>
        <taxon>Caudoviricetes</taxon>
        <taxon>Deejayvirinae</taxon>
        <taxon>Tanisvirus</taxon>
        <taxon>Tanisvirus tanis</taxon>
    </lineage>
</organism>